<accession>A0A2S0RCN7</accession>
<dbReference type="KEGG" id="fmg:HYN48_01395"/>
<dbReference type="EMBL" id="CP028811">
    <property type="protein sequence ID" value="AWA28851.1"/>
    <property type="molecule type" value="Genomic_DNA"/>
</dbReference>
<protein>
    <submittedName>
        <fullName evidence="2">Uncharacterized protein</fullName>
    </submittedName>
</protein>
<keyword evidence="1" id="KW-0732">Signal</keyword>
<proteinExistence type="predicted"/>
<keyword evidence="3" id="KW-1185">Reference proteome</keyword>
<dbReference type="Proteomes" id="UP000244193">
    <property type="component" value="Chromosome"/>
</dbReference>
<dbReference type="PROSITE" id="PS51257">
    <property type="entry name" value="PROKAR_LIPOPROTEIN"/>
    <property type="match status" value="1"/>
</dbReference>
<reference evidence="2 3" key="1">
    <citation type="submission" date="2018-04" db="EMBL/GenBank/DDBJ databases">
        <title>Genome sequencing of Flavobacterium sp. HYN0048.</title>
        <authorList>
            <person name="Yi H."/>
            <person name="Baek C."/>
        </authorList>
    </citation>
    <scope>NUCLEOTIDE SEQUENCE [LARGE SCALE GENOMIC DNA]</scope>
    <source>
        <strain evidence="2 3">HYN0048</strain>
    </source>
</reference>
<evidence type="ECO:0000313" key="3">
    <source>
        <dbReference type="Proteomes" id="UP000244193"/>
    </source>
</evidence>
<feature type="signal peptide" evidence="1">
    <location>
        <begin position="1"/>
        <end position="22"/>
    </location>
</feature>
<name>A0A2S0RCN7_9FLAO</name>
<evidence type="ECO:0000256" key="1">
    <source>
        <dbReference type="SAM" id="SignalP"/>
    </source>
</evidence>
<organism evidence="2 3">
    <name type="scientific">Flavobacterium magnum</name>
    <dbReference type="NCBI Taxonomy" id="2162713"/>
    <lineage>
        <taxon>Bacteria</taxon>
        <taxon>Pseudomonadati</taxon>
        <taxon>Bacteroidota</taxon>
        <taxon>Flavobacteriia</taxon>
        <taxon>Flavobacteriales</taxon>
        <taxon>Flavobacteriaceae</taxon>
        <taxon>Flavobacterium</taxon>
    </lineage>
</organism>
<dbReference type="OrthoDB" id="1369329at2"/>
<dbReference type="AlphaFoldDB" id="A0A2S0RCN7"/>
<dbReference type="RefSeq" id="WP_108369437.1">
    <property type="nucleotide sequence ID" value="NZ_CP028811.1"/>
</dbReference>
<evidence type="ECO:0000313" key="2">
    <source>
        <dbReference type="EMBL" id="AWA28851.1"/>
    </source>
</evidence>
<sequence>MKRIYMLVVFGLTALAMGCSSDADHGGVSCNSDIPFLQAGNVALYKYIFQGRQRGDVRITYGPCDGQGFLVKTEEYFEDLGGFMESTGYYFHQEGDFLLSDANDGLAGTFWREYKKNAVAGDHWEEDLGGVSKIYEVLDVNSSLTVPAGTFLCTVIKSYNGNSPENYAIIHWNDEVGIVRSYTNYIDLNLDLKSFN</sequence>
<feature type="chain" id="PRO_5015634525" evidence="1">
    <location>
        <begin position="23"/>
        <end position="196"/>
    </location>
</feature>
<gene>
    <name evidence="2" type="ORF">HYN48_01395</name>
</gene>